<dbReference type="GO" id="GO:0010457">
    <property type="term" value="P:centriole-centriole cohesion"/>
    <property type="evidence" value="ECO:0007669"/>
    <property type="project" value="TreeGrafter"/>
</dbReference>
<sequence length="82" mass="9379">MAASILNISQSDLEDILELEDEEEQEKAKTTLQKDQEWLAQVQTIMESQLPFASRLAEVVLEKMGEKEKLSEDCALLLKVER</sequence>
<dbReference type="AlphaFoldDB" id="A0A4W3I5X6"/>
<dbReference type="InterPro" id="IPR038810">
    <property type="entry name" value="CNTLN"/>
</dbReference>
<evidence type="ECO:0000313" key="2">
    <source>
        <dbReference type="Proteomes" id="UP000314986"/>
    </source>
</evidence>
<evidence type="ECO:0000313" key="1">
    <source>
        <dbReference type="Ensembl" id="ENSCMIP00000016444.1"/>
    </source>
</evidence>
<dbReference type="Proteomes" id="UP000314986">
    <property type="component" value="Unassembled WGS sequence"/>
</dbReference>
<dbReference type="PANTHER" id="PTHR18957">
    <property type="entry name" value="CENTLEIN"/>
    <property type="match status" value="1"/>
</dbReference>
<dbReference type="PANTHER" id="PTHR18957:SF0">
    <property type="entry name" value="CENTLEIN"/>
    <property type="match status" value="1"/>
</dbReference>
<reference evidence="2" key="2">
    <citation type="journal article" date="2007" name="PLoS Biol.">
        <title>Survey sequencing and comparative analysis of the elephant shark (Callorhinchus milii) genome.</title>
        <authorList>
            <person name="Venkatesh B."/>
            <person name="Kirkness E.F."/>
            <person name="Loh Y.H."/>
            <person name="Halpern A.L."/>
            <person name="Lee A.P."/>
            <person name="Johnson J."/>
            <person name="Dandona N."/>
            <person name="Viswanathan L.D."/>
            <person name="Tay A."/>
            <person name="Venter J.C."/>
            <person name="Strausberg R.L."/>
            <person name="Brenner S."/>
        </authorList>
    </citation>
    <scope>NUCLEOTIDE SEQUENCE [LARGE SCALE GENOMIC DNA]</scope>
</reference>
<protein>
    <submittedName>
        <fullName evidence="1">Uncharacterized protein</fullName>
    </submittedName>
</protein>
<name>A0A4W3I5X6_CALMI</name>
<dbReference type="GO" id="GO:0005814">
    <property type="term" value="C:centriole"/>
    <property type="evidence" value="ECO:0007669"/>
    <property type="project" value="TreeGrafter"/>
</dbReference>
<dbReference type="InParanoid" id="A0A4W3I5X6"/>
<reference evidence="1" key="4">
    <citation type="submission" date="2025-08" db="UniProtKB">
        <authorList>
            <consortium name="Ensembl"/>
        </authorList>
    </citation>
    <scope>IDENTIFICATION</scope>
</reference>
<organism evidence="1 2">
    <name type="scientific">Callorhinchus milii</name>
    <name type="common">Ghost shark</name>
    <dbReference type="NCBI Taxonomy" id="7868"/>
    <lineage>
        <taxon>Eukaryota</taxon>
        <taxon>Metazoa</taxon>
        <taxon>Chordata</taxon>
        <taxon>Craniata</taxon>
        <taxon>Vertebrata</taxon>
        <taxon>Chondrichthyes</taxon>
        <taxon>Holocephali</taxon>
        <taxon>Chimaeriformes</taxon>
        <taxon>Callorhinchidae</taxon>
        <taxon>Callorhinchus</taxon>
    </lineage>
</organism>
<keyword evidence="2" id="KW-1185">Reference proteome</keyword>
<reference evidence="2" key="1">
    <citation type="journal article" date="2006" name="Science">
        <title>Ancient noncoding elements conserved in the human genome.</title>
        <authorList>
            <person name="Venkatesh B."/>
            <person name="Kirkness E.F."/>
            <person name="Loh Y.H."/>
            <person name="Halpern A.L."/>
            <person name="Lee A.P."/>
            <person name="Johnson J."/>
            <person name="Dandona N."/>
            <person name="Viswanathan L.D."/>
            <person name="Tay A."/>
            <person name="Venter J.C."/>
            <person name="Strausberg R.L."/>
            <person name="Brenner S."/>
        </authorList>
    </citation>
    <scope>NUCLEOTIDE SEQUENCE [LARGE SCALE GENOMIC DNA]</scope>
</reference>
<reference evidence="2" key="3">
    <citation type="journal article" date="2014" name="Nature">
        <title>Elephant shark genome provides unique insights into gnathostome evolution.</title>
        <authorList>
            <consortium name="International Elephant Shark Genome Sequencing Consortium"/>
            <person name="Venkatesh B."/>
            <person name="Lee A.P."/>
            <person name="Ravi V."/>
            <person name="Maurya A.K."/>
            <person name="Lian M.M."/>
            <person name="Swann J.B."/>
            <person name="Ohta Y."/>
            <person name="Flajnik M.F."/>
            <person name="Sutoh Y."/>
            <person name="Kasahara M."/>
            <person name="Hoon S."/>
            <person name="Gangu V."/>
            <person name="Roy S.W."/>
            <person name="Irimia M."/>
            <person name="Korzh V."/>
            <person name="Kondrychyn I."/>
            <person name="Lim Z.W."/>
            <person name="Tay B.H."/>
            <person name="Tohari S."/>
            <person name="Kong K.W."/>
            <person name="Ho S."/>
            <person name="Lorente-Galdos B."/>
            <person name="Quilez J."/>
            <person name="Marques-Bonet T."/>
            <person name="Raney B.J."/>
            <person name="Ingham P.W."/>
            <person name="Tay A."/>
            <person name="Hillier L.W."/>
            <person name="Minx P."/>
            <person name="Boehm T."/>
            <person name="Wilson R.K."/>
            <person name="Brenner S."/>
            <person name="Warren W.C."/>
        </authorList>
    </citation>
    <scope>NUCLEOTIDE SEQUENCE [LARGE SCALE GENOMIC DNA]</scope>
</reference>
<dbReference type="GO" id="GO:0005813">
    <property type="term" value="C:centrosome"/>
    <property type="evidence" value="ECO:0007669"/>
    <property type="project" value="TreeGrafter"/>
</dbReference>
<proteinExistence type="predicted"/>
<accession>A0A4W3I5X6</accession>
<dbReference type="Ensembl" id="ENSCMIT00000016775.1">
    <property type="protein sequence ID" value="ENSCMIP00000016444.1"/>
    <property type="gene ID" value="ENSCMIG00000007923.1"/>
</dbReference>
<reference evidence="1" key="5">
    <citation type="submission" date="2025-09" db="UniProtKB">
        <authorList>
            <consortium name="Ensembl"/>
        </authorList>
    </citation>
    <scope>IDENTIFICATION</scope>
</reference>